<name>A3TW22_PSEBH</name>
<evidence type="ECO:0008006" key="4">
    <source>
        <dbReference type="Google" id="ProtNLM"/>
    </source>
</evidence>
<evidence type="ECO:0000256" key="1">
    <source>
        <dbReference type="SAM" id="MobiDB-lite"/>
    </source>
</evidence>
<protein>
    <recommendedName>
        <fullName evidence="4">Amidoligase enzyme</fullName>
    </recommendedName>
</protein>
<dbReference type="OrthoDB" id="5597599at2"/>
<dbReference type="AlphaFoldDB" id="A3TW22"/>
<feature type="region of interest" description="Disordered" evidence="1">
    <location>
        <begin position="1"/>
        <end position="21"/>
    </location>
</feature>
<comment type="caution">
    <text evidence="2">The sequence shown here is derived from an EMBL/GenBank/DDBJ whole genome shotgun (WGS) entry which is preliminary data.</text>
</comment>
<gene>
    <name evidence="2" type="ORF">OB2597_11261</name>
</gene>
<proteinExistence type="predicted"/>
<dbReference type="HOGENOM" id="CLU_888185_0_0_5"/>
<dbReference type="STRING" id="252305.OB2597_11261"/>
<evidence type="ECO:0000313" key="3">
    <source>
        <dbReference type="Proteomes" id="UP000004318"/>
    </source>
</evidence>
<accession>A3TW22</accession>
<dbReference type="EMBL" id="AAMO01000003">
    <property type="protein sequence ID" value="EAQ03818.1"/>
    <property type="molecule type" value="Genomic_DNA"/>
</dbReference>
<dbReference type="eggNOG" id="ENOG502Z8DX">
    <property type="taxonomic scope" value="Bacteria"/>
</dbReference>
<dbReference type="Pfam" id="PF12224">
    <property type="entry name" value="Amidoligase_2"/>
    <property type="match status" value="1"/>
</dbReference>
<evidence type="ECO:0000313" key="2">
    <source>
        <dbReference type="EMBL" id="EAQ03818.1"/>
    </source>
</evidence>
<feature type="compositionally biased region" description="Basic and acidic residues" evidence="1">
    <location>
        <begin position="10"/>
        <end position="19"/>
    </location>
</feature>
<keyword evidence="3" id="KW-1185">Reference proteome</keyword>
<reference evidence="2 3" key="1">
    <citation type="journal article" date="2010" name="J. Bacteriol.">
        <title>Genome sequences of Oceanicola granulosus HTCC2516(T) and Oceanicola batsensis HTCC2597(TDelta).</title>
        <authorList>
            <person name="Thrash J.C."/>
            <person name="Cho J.C."/>
            <person name="Vergin K.L."/>
            <person name="Giovannoni S.J."/>
        </authorList>
    </citation>
    <scope>NUCLEOTIDE SEQUENCE [LARGE SCALE GENOMIC DNA]</scope>
    <source>
        <strain evidence="3">ATCC BAA-863 / DSM 15984 / KCTC 12145 / HTCC2597</strain>
    </source>
</reference>
<organism evidence="2 3">
    <name type="scientific">Pseudooceanicola batsensis (strain ATCC BAA-863 / DSM 15984 / KCTC 12145 / HTCC2597)</name>
    <name type="common">Oceanicola batsensis</name>
    <dbReference type="NCBI Taxonomy" id="252305"/>
    <lineage>
        <taxon>Bacteria</taxon>
        <taxon>Pseudomonadati</taxon>
        <taxon>Pseudomonadota</taxon>
        <taxon>Alphaproteobacteria</taxon>
        <taxon>Rhodobacterales</taxon>
        <taxon>Paracoccaceae</taxon>
        <taxon>Pseudooceanicola</taxon>
    </lineage>
</organism>
<dbReference type="Proteomes" id="UP000004318">
    <property type="component" value="Unassembled WGS sequence"/>
</dbReference>
<dbReference type="InterPro" id="IPR022025">
    <property type="entry name" value="Amidoligase_2"/>
</dbReference>
<dbReference type="RefSeq" id="WP_009806471.1">
    <property type="nucleotide sequence ID" value="NZ_CH724131.1"/>
</dbReference>
<sequence length="323" mass="36166">MTQQSFPQLPRDRTDDGDPRLTGVEIEFSGLTAEEAATLAARTLGGSPSRQDAHVWSVPDSELGRLDIYLDTALRHARDTPIKRLGLDIGREVIPVEIVSEPLDREQLFRLEALRTALREAGAEGSRKGLTYGFGVHLNPALAGQDARSITRPLMAYALIEDWMREVRPIDLSREVLPFTDPYPTALVAHLCDAGFVSPDAALEIYLQHAASRNYGLDMLPIFAWLAPDRVEKALKGDAVSARPAFHFRLPDCLIDDPDWTLRQEWDRWRLVEQVAEDDRLMVRLMTEWQEAHGKLTLIRHKWARRCGEVLAASGLMASGVSA</sequence>